<gene>
    <name evidence="2" type="ORF">CD30_02055</name>
</gene>
<dbReference type="AlphaFoldDB" id="A0A0A3JYP7"/>
<keyword evidence="1" id="KW-0812">Transmembrane</keyword>
<feature type="transmembrane region" description="Helical" evidence="1">
    <location>
        <begin position="98"/>
        <end position="118"/>
    </location>
</feature>
<protein>
    <submittedName>
        <fullName evidence="2">Uncharacterized protein</fullName>
    </submittedName>
</protein>
<evidence type="ECO:0000313" key="2">
    <source>
        <dbReference type="EMBL" id="KGR92132.1"/>
    </source>
</evidence>
<organism evidence="2 3">
    <name type="scientific">Ureibacillus massiliensis 4400831 = CIP 108448 = CCUG 49529</name>
    <dbReference type="NCBI Taxonomy" id="1211035"/>
    <lineage>
        <taxon>Bacteria</taxon>
        <taxon>Bacillati</taxon>
        <taxon>Bacillota</taxon>
        <taxon>Bacilli</taxon>
        <taxon>Bacillales</taxon>
        <taxon>Caryophanaceae</taxon>
        <taxon>Ureibacillus</taxon>
    </lineage>
</organism>
<keyword evidence="3" id="KW-1185">Reference proteome</keyword>
<dbReference type="eggNOG" id="ENOG502ZUB6">
    <property type="taxonomic scope" value="Bacteria"/>
</dbReference>
<evidence type="ECO:0000256" key="1">
    <source>
        <dbReference type="SAM" id="Phobius"/>
    </source>
</evidence>
<keyword evidence="1" id="KW-0472">Membrane</keyword>
<dbReference type="OrthoDB" id="9917396at2"/>
<reference evidence="2 3" key="1">
    <citation type="submission" date="2014-02" db="EMBL/GenBank/DDBJ databases">
        <title>Draft genome sequence of Lysinibacillus massiliensis CCUG 49529.</title>
        <authorList>
            <person name="Zhang F."/>
            <person name="Wang G."/>
            <person name="Zhang L."/>
        </authorList>
    </citation>
    <scope>NUCLEOTIDE SEQUENCE [LARGE SCALE GENOMIC DNA]</scope>
    <source>
        <strain evidence="2 3">CCUG 49529</strain>
    </source>
</reference>
<feature type="transmembrane region" description="Helical" evidence="1">
    <location>
        <begin position="48"/>
        <end position="71"/>
    </location>
</feature>
<keyword evidence="1" id="KW-1133">Transmembrane helix</keyword>
<dbReference type="Proteomes" id="UP000030595">
    <property type="component" value="Unassembled WGS sequence"/>
</dbReference>
<dbReference type="PANTHER" id="PTHR37305">
    <property type="entry name" value="INTEGRAL MEMBRANE PROTEIN-RELATED"/>
    <property type="match status" value="1"/>
</dbReference>
<accession>A0A0A3JYP7</accession>
<feature type="transmembrane region" description="Helical" evidence="1">
    <location>
        <begin position="229"/>
        <end position="252"/>
    </location>
</feature>
<proteinExistence type="predicted"/>
<sequence length="260" mass="30333">MVVSFLIITVKRLVGSRKFVGIIFYLLCLPLLILLMNDWSTNSNSWNVIFFIFGNRYIYFMFIIPVFLILIDDIANEGNLRYCLARLVKKSNLIKSQLIVMLLLSFILTLYVFGVIVIESFLTFGLTFEWSQETRLGLDPYTSFFTELTPLNAISLYAVRFFVTLIFIGSLYFYWQSITKREFRSLGIFIILLLLFLNSILNFYNIPILSFLDLSFVYTYNFSPKEEIILIYTLTSNLPILILTVGLTYLSLHLSKEVNF</sequence>
<name>A0A0A3JYP7_9BACL</name>
<evidence type="ECO:0000313" key="3">
    <source>
        <dbReference type="Proteomes" id="UP000030595"/>
    </source>
</evidence>
<feature type="transmembrane region" description="Helical" evidence="1">
    <location>
        <begin position="186"/>
        <end position="209"/>
    </location>
</feature>
<comment type="caution">
    <text evidence="2">The sequence shown here is derived from an EMBL/GenBank/DDBJ whole genome shotgun (WGS) entry which is preliminary data.</text>
</comment>
<dbReference type="RefSeq" id="WP_036171800.1">
    <property type="nucleotide sequence ID" value="NZ_AVCZ01000002.1"/>
</dbReference>
<dbReference type="PANTHER" id="PTHR37305:SF1">
    <property type="entry name" value="MEMBRANE PROTEIN"/>
    <property type="match status" value="1"/>
</dbReference>
<feature type="transmembrane region" description="Helical" evidence="1">
    <location>
        <begin position="19"/>
        <end position="36"/>
    </location>
</feature>
<feature type="transmembrane region" description="Helical" evidence="1">
    <location>
        <begin position="154"/>
        <end position="174"/>
    </location>
</feature>
<dbReference type="EMBL" id="JPVQ01000002">
    <property type="protein sequence ID" value="KGR92132.1"/>
    <property type="molecule type" value="Genomic_DNA"/>
</dbReference>